<proteinExistence type="predicted"/>
<feature type="domain" description="Bacterial bifunctional deaminase-reductase C-terminal" evidence="1">
    <location>
        <begin position="12"/>
        <end position="174"/>
    </location>
</feature>
<gene>
    <name evidence="2" type="ORF">CLV72_10337</name>
</gene>
<evidence type="ECO:0000313" key="3">
    <source>
        <dbReference type="Proteomes" id="UP000237846"/>
    </source>
</evidence>
<dbReference type="InterPro" id="IPR024072">
    <property type="entry name" value="DHFR-like_dom_sf"/>
</dbReference>
<accession>A0A2T0Q6M0</accession>
<dbReference type="AlphaFoldDB" id="A0A2T0Q6M0"/>
<dbReference type="Gene3D" id="3.40.430.10">
    <property type="entry name" value="Dihydrofolate Reductase, subunit A"/>
    <property type="match status" value="1"/>
</dbReference>
<name>A0A2T0Q6M0_9ACTN</name>
<dbReference type="SUPFAM" id="SSF53597">
    <property type="entry name" value="Dihydrofolate reductase-like"/>
    <property type="match status" value="1"/>
</dbReference>
<dbReference type="GO" id="GO:0008703">
    <property type="term" value="F:5-amino-6-(5-phosphoribosylamino)uracil reductase activity"/>
    <property type="evidence" value="ECO:0007669"/>
    <property type="project" value="InterPro"/>
</dbReference>
<dbReference type="OrthoDB" id="7949219at2"/>
<dbReference type="Pfam" id="PF01872">
    <property type="entry name" value="RibD_C"/>
    <property type="match status" value="1"/>
</dbReference>
<dbReference type="PANTHER" id="PTHR38011:SF11">
    <property type="entry name" value="2,5-DIAMINO-6-RIBOSYLAMINO-4(3H)-PYRIMIDINONE 5'-PHOSPHATE REDUCTASE"/>
    <property type="match status" value="1"/>
</dbReference>
<protein>
    <submittedName>
        <fullName evidence="2">Dihydrofolate reductase</fullName>
    </submittedName>
</protein>
<evidence type="ECO:0000313" key="2">
    <source>
        <dbReference type="EMBL" id="PRX99441.1"/>
    </source>
</evidence>
<dbReference type="GO" id="GO:0009231">
    <property type="term" value="P:riboflavin biosynthetic process"/>
    <property type="evidence" value="ECO:0007669"/>
    <property type="project" value="InterPro"/>
</dbReference>
<keyword evidence="3" id="KW-1185">Reference proteome</keyword>
<dbReference type="InterPro" id="IPR050765">
    <property type="entry name" value="Riboflavin_Biosynth_HTPR"/>
</dbReference>
<dbReference type="RefSeq" id="WP_106243856.1">
    <property type="nucleotide sequence ID" value="NZ_PVZC01000003.1"/>
</dbReference>
<organism evidence="2 3">
    <name type="scientific">Allonocardiopsis opalescens</name>
    <dbReference type="NCBI Taxonomy" id="1144618"/>
    <lineage>
        <taxon>Bacteria</taxon>
        <taxon>Bacillati</taxon>
        <taxon>Actinomycetota</taxon>
        <taxon>Actinomycetes</taxon>
        <taxon>Streptosporangiales</taxon>
        <taxon>Allonocardiopsis</taxon>
    </lineage>
</organism>
<sequence>MSGDLAPRGPRQVFAFLFCSLDGYHEGPGGELDWGLNDEEFFDWNLRQTREVGALLLGRRTYEHFAEVWPSAEAAARLPEVAAFMNAVPKTVVTDGGAVPPWRNSRVVGGGGLGAEVARLRAEADGDVAVFGSSGLTVALLEQGLVDELRILVHPVLLGRGRSLYAGLGDRVDLAAGAVTVFRSGKVLLRYRPPARA</sequence>
<dbReference type="Proteomes" id="UP000237846">
    <property type="component" value="Unassembled WGS sequence"/>
</dbReference>
<reference evidence="2 3" key="1">
    <citation type="submission" date="2018-03" db="EMBL/GenBank/DDBJ databases">
        <title>Genomic Encyclopedia of Archaeal and Bacterial Type Strains, Phase II (KMG-II): from individual species to whole genera.</title>
        <authorList>
            <person name="Goeker M."/>
        </authorList>
    </citation>
    <scope>NUCLEOTIDE SEQUENCE [LARGE SCALE GENOMIC DNA]</scope>
    <source>
        <strain evidence="2 3">DSM 45601</strain>
    </source>
</reference>
<evidence type="ECO:0000259" key="1">
    <source>
        <dbReference type="Pfam" id="PF01872"/>
    </source>
</evidence>
<dbReference type="EMBL" id="PVZC01000003">
    <property type="protein sequence ID" value="PRX99441.1"/>
    <property type="molecule type" value="Genomic_DNA"/>
</dbReference>
<dbReference type="PANTHER" id="PTHR38011">
    <property type="entry name" value="DIHYDROFOLATE REDUCTASE FAMILY PROTEIN (AFU_ORTHOLOGUE AFUA_8G06820)"/>
    <property type="match status" value="1"/>
</dbReference>
<dbReference type="InterPro" id="IPR002734">
    <property type="entry name" value="RibDG_C"/>
</dbReference>
<comment type="caution">
    <text evidence="2">The sequence shown here is derived from an EMBL/GenBank/DDBJ whole genome shotgun (WGS) entry which is preliminary data.</text>
</comment>